<accession>D7LTI3</accession>
<name>D7LTI3_ARALL</name>
<proteinExistence type="predicted"/>
<sequence>MTMWNPFCGANDLSSRKMILLDFLSCSLSYGSKPKVVLLIVGDISRHKGFKRAIDVWNSNRLGVVLLAQPQKASQEVHDAVSTEWLWEKLATASQSPQRLYME</sequence>
<dbReference type="Gramene" id="scaffold_502108.1">
    <property type="protein sequence ID" value="scaffold_502108.1"/>
    <property type="gene ID" value="scaffold_502108.1"/>
</dbReference>
<gene>
    <name evidence="1" type="ORF">ARALYDRAFT_906404</name>
</gene>
<dbReference type="Proteomes" id="UP000008694">
    <property type="component" value="Unassembled WGS sequence"/>
</dbReference>
<protein>
    <recommendedName>
        <fullName evidence="3">NYN domain-containing protein</fullName>
    </recommendedName>
</protein>
<organism evidence="2">
    <name type="scientific">Arabidopsis lyrata subsp. lyrata</name>
    <name type="common">Lyre-leaved rock-cress</name>
    <dbReference type="NCBI Taxonomy" id="81972"/>
    <lineage>
        <taxon>Eukaryota</taxon>
        <taxon>Viridiplantae</taxon>
        <taxon>Streptophyta</taxon>
        <taxon>Embryophyta</taxon>
        <taxon>Tracheophyta</taxon>
        <taxon>Spermatophyta</taxon>
        <taxon>Magnoliopsida</taxon>
        <taxon>eudicotyledons</taxon>
        <taxon>Gunneridae</taxon>
        <taxon>Pentapetalae</taxon>
        <taxon>rosids</taxon>
        <taxon>malvids</taxon>
        <taxon>Brassicales</taxon>
        <taxon>Brassicaceae</taxon>
        <taxon>Camelineae</taxon>
        <taxon>Arabidopsis</taxon>
    </lineage>
</organism>
<dbReference type="EMBL" id="GL348717">
    <property type="protein sequence ID" value="EFH54026.1"/>
    <property type="molecule type" value="Genomic_DNA"/>
</dbReference>
<dbReference type="AlphaFoldDB" id="D7LTI3"/>
<evidence type="ECO:0008006" key="3">
    <source>
        <dbReference type="Google" id="ProtNLM"/>
    </source>
</evidence>
<keyword evidence="2" id="KW-1185">Reference proteome</keyword>
<evidence type="ECO:0000313" key="2">
    <source>
        <dbReference type="Proteomes" id="UP000008694"/>
    </source>
</evidence>
<dbReference type="HOGENOM" id="CLU_2267454_0_0_1"/>
<evidence type="ECO:0000313" key="1">
    <source>
        <dbReference type="EMBL" id="EFH54026.1"/>
    </source>
</evidence>
<reference evidence="2" key="1">
    <citation type="journal article" date="2011" name="Nat. Genet.">
        <title>The Arabidopsis lyrata genome sequence and the basis of rapid genome size change.</title>
        <authorList>
            <person name="Hu T.T."/>
            <person name="Pattyn P."/>
            <person name="Bakker E.G."/>
            <person name="Cao J."/>
            <person name="Cheng J.-F."/>
            <person name="Clark R.M."/>
            <person name="Fahlgren N."/>
            <person name="Fawcett J.A."/>
            <person name="Grimwood J."/>
            <person name="Gundlach H."/>
            <person name="Haberer G."/>
            <person name="Hollister J.D."/>
            <person name="Ossowski S."/>
            <person name="Ottilar R.P."/>
            <person name="Salamov A.A."/>
            <person name="Schneeberger K."/>
            <person name="Spannagl M."/>
            <person name="Wang X."/>
            <person name="Yang L."/>
            <person name="Nasrallah M.E."/>
            <person name="Bergelson J."/>
            <person name="Carrington J.C."/>
            <person name="Gaut B.S."/>
            <person name="Schmutz J."/>
            <person name="Mayer K.F.X."/>
            <person name="Van de Peer Y."/>
            <person name="Grigoriev I.V."/>
            <person name="Nordborg M."/>
            <person name="Weigel D."/>
            <person name="Guo Y.-L."/>
        </authorList>
    </citation>
    <scope>NUCLEOTIDE SEQUENCE [LARGE SCALE GENOMIC DNA]</scope>
    <source>
        <strain evidence="2">cv. MN47</strain>
    </source>
</reference>